<protein>
    <submittedName>
        <fullName evidence="1">Uncharacterized protein</fullName>
    </submittedName>
</protein>
<accession>A0ABT2PE98</accession>
<sequence length="182" mass="19262">MDDLGRTTISASGEPVDEVEVGGMSRAELRAALQAHGIALNDHADVLFAHPVFDASVRDVVRVVRRTVAELGQTDGATLPQIFAAAQAQGLGLCPATTGPYLRLAWDSQAASANSVMSAGRSPDGALTVASPVLDDDVDFPKGFYLRVVDGRPWLRGYGCDDLYVFPAGAVFAFRDLPGKCR</sequence>
<dbReference type="Proteomes" id="UP001300496">
    <property type="component" value="Unassembled WGS sequence"/>
</dbReference>
<name>A0ABT2PE98_9MICO</name>
<keyword evidence="2" id="KW-1185">Reference proteome</keyword>
<dbReference type="EMBL" id="JAODOR010000012">
    <property type="protein sequence ID" value="MCT9002956.1"/>
    <property type="molecule type" value="Genomic_DNA"/>
</dbReference>
<evidence type="ECO:0000313" key="1">
    <source>
        <dbReference type="EMBL" id="MCT9002956.1"/>
    </source>
</evidence>
<proteinExistence type="predicted"/>
<gene>
    <name evidence="1" type="ORF">N4R40_11315</name>
</gene>
<evidence type="ECO:0000313" key="2">
    <source>
        <dbReference type="Proteomes" id="UP001300496"/>
    </source>
</evidence>
<organism evidence="1 2">
    <name type="scientific">Microbacterium memoriense</name>
    <dbReference type="NCBI Taxonomy" id="2978350"/>
    <lineage>
        <taxon>Bacteria</taxon>
        <taxon>Bacillati</taxon>
        <taxon>Actinomycetota</taxon>
        <taxon>Actinomycetes</taxon>
        <taxon>Micrococcales</taxon>
        <taxon>Microbacteriaceae</taxon>
        <taxon>Microbacterium</taxon>
    </lineage>
</organism>
<reference evidence="1 2" key="1">
    <citation type="journal article" date="2024" name="Int. J. Syst. Evol. Microbiol.">
        <title>Microbacterium memoriense sp. nov., a member of the Actinomycetota from marine beach sediment of the north coast of Portugal.</title>
        <authorList>
            <person name="Santos J.D.N.D."/>
            <person name="Klimek D."/>
            <person name="Calusinska M."/>
            <person name="Lobo-da-Cunha A."/>
            <person name="Catita J."/>
            <person name="Goncalves H."/>
            <person name="Gonzalez I."/>
            <person name="Lage O.M."/>
        </authorList>
    </citation>
    <scope>NUCLEOTIDE SEQUENCE [LARGE SCALE GENOMIC DNA]</scope>
    <source>
        <strain evidence="1 2">PMIC_1C1B</strain>
    </source>
</reference>
<dbReference type="RefSeq" id="WP_261607491.1">
    <property type="nucleotide sequence ID" value="NZ_JAODOR010000012.1"/>
</dbReference>
<comment type="caution">
    <text evidence="1">The sequence shown here is derived from an EMBL/GenBank/DDBJ whole genome shotgun (WGS) entry which is preliminary data.</text>
</comment>